<sequence length="209" mass="23277">MALPPVKLLRPNALQIDADTPCVLEVNIPITLPHRLDPSLPAPPYHNRDGGLPAEDFRDFNAMPLARALLAQVVSRMFGSEYTGAIVGVDARRATAPDSDHGPFDFLLVVSWECDAVTDKRSFDFPAGRWTDMYGKEGHGTIHAFMEVPDLDWIEVYHAFKYYLVRGPWEPGTLEEMNPRVLRFDVVEGSVIGLQGPVIFGDLRRGGFT</sequence>
<reference evidence="1" key="2">
    <citation type="submission" date="2023-05" db="EMBL/GenBank/DDBJ databases">
        <authorList>
            <consortium name="Lawrence Berkeley National Laboratory"/>
            <person name="Steindorff A."/>
            <person name="Hensen N."/>
            <person name="Bonometti L."/>
            <person name="Westerberg I."/>
            <person name="Brannstrom I.O."/>
            <person name="Guillou S."/>
            <person name="Cros-Aarteil S."/>
            <person name="Calhoun S."/>
            <person name="Haridas S."/>
            <person name="Kuo A."/>
            <person name="Mondo S."/>
            <person name="Pangilinan J."/>
            <person name="Riley R."/>
            <person name="Labutti K."/>
            <person name="Andreopoulos B."/>
            <person name="Lipzen A."/>
            <person name="Chen C."/>
            <person name="Yanf M."/>
            <person name="Daum C."/>
            <person name="Ng V."/>
            <person name="Clum A."/>
            <person name="Ohm R."/>
            <person name="Martin F."/>
            <person name="Silar P."/>
            <person name="Natvig D."/>
            <person name="Lalanne C."/>
            <person name="Gautier V."/>
            <person name="Ament-Velasquez S.L."/>
            <person name="Kruys A."/>
            <person name="Hutchinson M.I."/>
            <person name="Powell A.J."/>
            <person name="Barry K."/>
            <person name="Miller A.N."/>
            <person name="Grigoriev I.V."/>
            <person name="Debuchy R."/>
            <person name="Gladieux P."/>
            <person name="Thoren M.H."/>
            <person name="Johannesson H."/>
        </authorList>
    </citation>
    <scope>NUCLEOTIDE SEQUENCE</scope>
    <source>
        <strain evidence="1">CBS 532.94</strain>
    </source>
</reference>
<evidence type="ECO:0000313" key="1">
    <source>
        <dbReference type="EMBL" id="KAK4232918.1"/>
    </source>
</evidence>
<reference evidence="1" key="1">
    <citation type="journal article" date="2023" name="Mol. Phylogenet. Evol.">
        <title>Genome-scale phylogeny and comparative genomics of the fungal order Sordariales.</title>
        <authorList>
            <person name="Hensen N."/>
            <person name="Bonometti L."/>
            <person name="Westerberg I."/>
            <person name="Brannstrom I.O."/>
            <person name="Guillou S."/>
            <person name="Cros-Aarteil S."/>
            <person name="Calhoun S."/>
            <person name="Haridas S."/>
            <person name="Kuo A."/>
            <person name="Mondo S."/>
            <person name="Pangilinan J."/>
            <person name="Riley R."/>
            <person name="LaButti K."/>
            <person name="Andreopoulos B."/>
            <person name="Lipzen A."/>
            <person name="Chen C."/>
            <person name="Yan M."/>
            <person name="Daum C."/>
            <person name="Ng V."/>
            <person name="Clum A."/>
            <person name="Steindorff A."/>
            <person name="Ohm R.A."/>
            <person name="Martin F."/>
            <person name="Silar P."/>
            <person name="Natvig D.O."/>
            <person name="Lalanne C."/>
            <person name="Gautier V."/>
            <person name="Ament-Velasquez S.L."/>
            <person name="Kruys A."/>
            <person name="Hutchinson M.I."/>
            <person name="Powell A.J."/>
            <person name="Barry K."/>
            <person name="Miller A.N."/>
            <person name="Grigoriev I.V."/>
            <person name="Debuchy R."/>
            <person name="Gladieux P."/>
            <person name="Hiltunen Thoren M."/>
            <person name="Johannesson H."/>
        </authorList>
    </citation>
    <scope>NUCLEOTIDE SEQUENCE</scope>
    <source>
        <strain evidence="1">CBS 532.94</strain>
    </source>
</reference>
<evidence type="ECO:0000313" key="2">
    <source>
        <dbReference type="Proteomes" id="UP001303760"/>
    </source>
</evidence>
<name>A0AAN7C078_9PEZI</name>
<dbReference type="AlphaFoldDB" id="A0AAN7C078"/>
<dbReference type="EMBL" id="MU860769">
    <property type="protein sequence ID" value="KAK4232918.1"/>
    <property type="molecule type" value="Genomic_DNA"/>
</dbReference>
<protein>
    <submittedName>
        <fullName evidence="1">Uncharacterized protein</fullName>
    </submittedName>
</protein>
<keyword evidence="2" id="KW-1185">Reference proteome</keyword>
<accession>A0AAN7C078</accession>
<proteinExistence type="predicted"/>
<organism evidence="1 2">
    <name type="scientific">Achaetomium macrosporum</name>
    <dbReference type="NCBI Taxonomy" id="79813"/>
    <lineage>
        <taxon>Eukaryota</taxon>
        <taxon>Fungi</taxon>
        <taxon>Dikarya</taxon>
        <taxon>Ascomycota</taxon>
        <taxon>Pezizomycotina</taxon>
        <taxon>Sordariomycetes</taxon>
        <taxon>Sordariomycetidae</taxon>
        <taxon>Sordariales</taxon>
        <taxon>Chaetomiaceae</taxon>
        <taxon>Achaetomium</taxon>
    </lineage>
</organism>
<gene>
    <name evidence="1" type="ORF">C8A03DRAFT_48364</name>
</gene>
<comment type="caution">
    <text evidence="1">The sequence shown here is derived from an EMBL/GenBank/DDBJ whole genome shotgun (WGS) entry which is preliminary data.</text>
</comment>
<dbReference type="Proteomes" id="UP001303760">
    <property type="component" value="Unassembled WGS sequence"/>
</dbReference>